<keyword evidence="2" id="KW-0328">Glycosyltransferase</keyword>
<keyword evidence="4" id="KW-0732">Signal</keyword>
<dbReference type="InterPro" id="IPR050426">
    <property type="entry name" value="Glycosyltransferase_28"/>
</dbReference>
<dbReference type="PANTHER" id="PTHR48050:SF13">
    <property type="entry name" value="STEROL 3-BETA-GLUCOSYLTRANSFERASE UGT80A2"/>
    <property type="match status" value="1"/>
</dbReference>
<keyword evidence="8" id="KW-1185">Reference proteome</keyword>
<feature type="domain" description="Erythromycin biosynthesis protein CIII-like C-terminal" evidence="5">
    <location>
        <begin position="281"/>
        <end position="448"/>
    </location>
</feature>
<dbReference type="Proteomes" id="UP001501427">
    <property type="component" value="Unassembled WGS sequence"/>
</dbReference>
<dbReference type="InterPro" id="IPR010610">
    <property type="entry name" value="EryCIII-like_C"/>
</dbReference>
<feature type="chain" id="PRO_5047397123" evidence="4">
    <location>
        <begin position="26"/>
        <end position="459"/>
    </location>
</feature>
<feature type="signal peptide" evidence="4">
    <location>
        <begin position="1"/>
        <end position="25"/>
    </location>
</feature>
<evidence type="ECO:0000259" key="5">
    <source>
        <dbReference type="Pfam" id="PF06722"/>
    </source>
</evidence>
<keyword evidence="3" id="KW-0808">Transferase</keyword>
<dbReference type="InterPro" id="IPR002213">
    <property type="entry name" value="UDP_glucos_trans"/>
</dbReference>
<dbReference type="SUPFAM" id="SSF53756">
    <property type="entry name" value="UDP-Glycosyltransferase/glycogen phosphorylase"/>
    <property type="match status" value="1"/>
</dbReference>
<dbReference type="InterPro" id="IPR048284">
    <property type="entry name" value="EryCIII-like_N"/>
</dbReference>
<evidence type="ECO:0000259" key="6">
    <source>
        <dbReference type="Pfam" id="PF21036"/>
    </source>
</evidence>
<evidence type="ECO:0000256" key="2">
    <source>
        <dbReference type="ARBA" id="ARBA00022676"/>
    </source>
</evidence>
<proteinExistence type="inferred from homology"/>
<comment type="caution">
    <text evidence="7">The sequence shown here is derived from an EMBL/GenBank/DDBJ whole genome shotgun (WGS) entry which is preliminary data.</text>
</comment>
<dbReference type="EMBL" id="BAAAHD010000002">
    <property type="protein sequence ID" value="GAA0547262.1"/>
    <property type="molecule type" value="Genomic_DNA"/>
</dbReference>
<gene>
    <name evidence="7" type="ORF">GCM10009546_06650</name>
</gene>
<evidence type="ECO:0000313" key="8">
    <source>
        <dbReference type="Proteomes" id="UP001501427"/>
    </source>
</evidence>
<feature type="domain" description="Erythromycin biosynthesis protein CIII-like N-terminal" evidence="6">
    <location>
        <begin position="24"/>
        <end position="265"/>
    </location>
</feature>
<evidence type="ECO:0000313" key="7">
    <source>
        <dbReference type="EMBL" id="GAA0547262.1"/>
    </source>
</evidence>
<dbReference type="Gene3D" id="3.40.50.2000">
    <property type="entry name" value="Glycogen Phosphorylase B"/>
    <property type="match status" value="2"/>
</dbReference>
<organism evidence="7 8">
    <name type="scientific">Actinomadura livida</name>
    <dbReference type="NCBI Taxonomy" id="79909"/>
    <lineage>
        <taxon>Bacteria</taxon>
        <taxon>Bacillati</taxon>
        <taxon>Actinomycetota</taxon>
        <taxon>Actinomycetes</taxon>
        <taxon>Streptosporangiales</taxon>
        <taxon>Thermomonosporaceae</taxon>
        <taxon>Actinomadura</taxon>
    </lineage>
</organism>
<evidence type="ECO:0000256" key="3">
    <source>
        <dbReference type="ARBA" id="ARBA00022679"/>
    </source>
</evidence>
<name>A0ABP3NKP8_9ACTN</name>
<dbReference type="Pfam" id="PF06722">
    <property type="entry name" value="EryCIII-like_C"/>
    <property type="match status" value="1"/>
</dbReference>
<sequence length="459" mass="49815">MLMRVMICVFPVPAHLMPLVPFAWALQSAGHDVCVASPPGYPSGVAVPDFARVVNAAGLTAVPCGEPAPLSIHDMAYPGYADLLPTREESESYVDALGIRDKKDRDAWDAFYHFALLTIRDYHPPEPRPDIGALVEFARSWEPDLVLWEPWFPAGAIAAGVAGAAHARILISPDSTAWAHERCVAAGRTSLLAEAMRPLAERYGLAVDDELLFGDWTVDPNLPGLRLPTAVPTVPARFVPYTGAAVRQEWLDTPPERPRVAVSLGSSGREFLKGDWGRTAKLMEAVADLDIEVVATLNANQLEDVPDGVPANVRVVEYVPLDQLLPSCAATINHGSYGTFMASVAKRVPQLICDTDEPARLYGTATDAGIDWEFQCEKAQYASTTSAYVTECGAGVRLNHQVQSPSEIRELLGAVLEETSYREGARSLHEEWLTLPSPAGIVPRLEELTALHRAGKARN</sequence>
<dbReference type="CDD" id="cd03784">
    <property type="entry name" value="GT1_Gtf-like"/>
    <property type="match status" value="1"/>
</dbReference>
<comment type="similarity">
    <text evidence="1">Belongs to the glycosyltransferase 28 family.</text>
</comment>
<dbReference type="Pfam" id="PF21036">
    <property type="entry name" value="EryCIII-like_N"/>
    <property type="match status" value="1"/>
</dbReference>
<protein>
    <submittedName>
        <fullName evidence="7">DUF1205 domain-containing protein</fullName>
    </submittedName>
</protein>
<evidence type="ECO:0000256" key="4">
    <source>
        <dbReference type="SAM" id="SignalP"/>
    </source>
</evidence>
<reference evidence="8" key="1">
    <citation type="journal article" date="2019" name="Int. J. Syst. Evol. Microbiol.">
        <title>The Global Catalogue of Microorganisms (GCM) 10K type strain sequencing project: providing services to taxonomists for standard genome sequencing and annotation.</title>
        <authorList>
            <consortium name="The Broad Institute Genomics Platform"/>
            <consortium name="The Broad Institute Genome Sequencing Center for Infectious Disease"/>
            <person name="Wu L."/>
            <person name="Ma J."/>
        </authorList>
    </citation>
    <scope>NUCLEOTIDE SEQUENCE [LARGE SCALE GENOMIC DNA]</scope>
    <source>
        <strain evidence="8">JCM 10667</strain>
    </source>
</reference>
<evidence type="ECO:0000256" key="1">
    <source>
        <dbReference type="ARBA" id="ARBA00006962"/>
    </source>
</evidence>
<dbReference type="PANTHER" id="PTHR48050">
    <property type="entry name" value="STEROL 3-BETA-GLUCOSYLTRANSFERASE"/>
    <property type="match status" value="1"/>
</dbReference>
<accession>A0ABP3NKP8</accession>